<evidence type="ECO:0000313" key="3">
    <source>
        <dbReference type="Proteomes" id="UP000237000"/>
    </source>
</evidence>
<protein>
    <submittedName>
        <fullName evidence="2">Uncharacterized protein</fullName>
    </submittedName>
</protein>
<sequence length="37" mass="4049">MQCHRASPPVAGHEEKGHEAAPKTRPKSDVSDVVHRC</sequence>
<dbReference type="AlphaFoldDB" id="A0A2P5EP82"/>
<dbReference type="Proteomes" id="UP000237000">
    <property type="component" value="Unassembled WGS sequence"/>
</dbReference>
<evidence type="ECO:0000313" key="2">
    <source>
        <dbReference type="EMBL" id="PON87353.1"/>
    </source>
</evidence>
<name>A0A2P5EP82_TREOI</name>
<organism evidence="2 3">
    <name type="scientific">Trema orientale</name>
    <name type="common">Charcoal tree</name>
    <name type="synonym">Celtis orientalis</name>
    <dbReference type="NCBI Taxonomy" id="63057"/>
    <lineage>
        <taxon>Eukaryota</taxon>
        <taxon>Viridiplantae</taxon>
        <taxon>Streptophyta</taxon>
        <taxon>Embryophyta</taxon>
        <taxon>Tracheophyta</taxon>
        <taxon>Spermatophyta</taxon>
        <taxon>Magnoliopsida</taxon>
        <taxon>eudicotyledons</taxon>
        <taxon>Gunneridae</taxon>
        <taxon>Pentapetalae</taxon>
        <taxon>rosids</taxon>
        <taxon>fabids</taxon>
        <taxon>Rosales</taxon>
        <taxon>Cannabaceae</taxon>
        <taxon>Trema</taxon>
    </lineage>
</organism>
<comment type="caution">
    <text evidence="2">The sequence shown here is derived from an EMBL/GenBank/DDBJ whole genome shotgun (WGS) entry which is preliminary data.</text>
</comment>
<feature type="region of interest" description="Disordered" evidence="1">
    <location>
        <begin position="1"/>
        <end position="37"/>
    </location>
</feature>
<feature type="compositionally biased region" description="Basic and acidic residues" evidence="1">
    <location>
        <begin position="12"/>
        <end position="37"/>
    </location>
</feature>
<keyword evidence="3" id="KW-1185">Reference proteome</keyword>
<reference evidence="3" key="1">
    <citation type="submission" date="2016-06" db="EMBL/GenBank/DDBJ databases">
        <title>Parallel loss of symbiosis genes in relatives of nitrogen-fixing non-legume Parasponia.</title>
        <authorList>
            <person name="Van Velzen R."/>
            <person name="Holmer R."/>
            <person name="Bu F."/>
            <person name="Rutten L."/>
            <person name="Van Zeijl A."/>
            <person name="Liu W."/>
            <person name="Santuari L."/>
            <person name="Cao Q."/>
            <person name="Sharma T."/>
            <person name="Shen D."/>
            <person name="Roswanjaya Y."/>
            <person name="Wardhani T."/>
            <person name="Kalhor M.S."/>
            <person name="Jansen J."/>
            <person name="Van den Hoogen J."/>
            <person name="Gungor B."/>
            <person name="Hartog M."/>
            <person name="Hontelez J."/>
            <person name="Verver J."/>
            <person name="Yang W.-C."/>
            <person name="Schijlen E."/>
            <person name="Repin R."/>
            <person name="Schilthuizen M."/>
            <person name="Schranz E."/>
            <person name="Heidstra R."/>
            <person name="Miyata K."/>
            <person name="Fedorova E."/>
            <person name="Kohlen W."/>
            <person name="Bisseling T."/>
            <person name="Smit S."/>
            <person name="Geurts R."/>
        </authorList>
    </citation>
    <scope>NUCLEOTIDE SEQUENCE [LARGE SCALE GENOMIC DNA]</scope>
    <source>
        <strain evidence="3">cv. RG33-2</strain>
    </source>
</reference>
<dbReference type="EMBL" id="JXTC01000118">
    <property type="protein sequence ID" value="PON87353.1"/>
    <property type="molecule type" value="Genomic_DNA"/>
</dbReference>
<proteinExistence type="predicted"/>
<evidence type="ECO:0000256" key="1">
    <source>
        <dbReference type="SAM" id="MobiDB-lite"/>
    </source>
</evidence>
<accession>A0A2P5EP82</accession>
<gene>
    <name evidence="2" type="ORF">TorRG33x02_168450</name>
</gene>
<dbReference type="InParanoid" id="A0A2P5EP82"/>